<evidence type="ECO:0000256" key="6">
    <source>
        <dbReference type="ARBA" id="ARBA00023157"/>
    </source>
</evidence>
<evidence type="ECO:0000256" key="11">
    <source>
        <dbReference type="SAM" id="SignalP"/>
    </source>
</evidence>
<evidence type="ECO:0000256" key="9">
    <source>
        <dbReference type="SAM" id="MobiDB-lite"/>
    </source>
</evidence>
<dbReference type="InterPro" id="IPR052459">
    <property type="entry name" value="TNFRSF_decoy_receptor"/>
</dbReference>
<dbReference type="Proteomes" id="UP001558613">
    <property type="component" value="Unassembled WGS sequence"/>
</dbReference>
<evidence type="ECO:0000256" key="7">
    <source>
        <dbReference type="ARBA" id="ARBA00023180"/>
    </source>
</evidence>
<keyword evidence="4 11" id="KW-0732">Signal</keyword>
<feature type="domain" description="TNFR-Cys" evidence="12">
    <location>
        <begin position="35"/>
        <end position="78"/>
    </location>
</feature>
<evidence type="ECO:0000256" key="5">
    <source>
        <dbReference type="ARBA" id="ARBA00022737"/>
    </source>
</evidence>
<evidence type="ECO:0000256" key="3">
    <source>
        <dbReference type="ARBA" id="ARBA00022703"/>
    </source>
</evidence>
<sequence>MTPSTSTRNTFISLFYLLVAVLHLNVIGSNGHNSQCDSNYYEKSSQNVRRCERCTQKCSEDKNEMEVTPCTQNSNRKCFCKPGFYCTRENNYVTHCHKPCVPCTKGTFSDTPSLNACKPHKDCAQMIILKEGTAYQDRECVNVTTVMPISSSTSIPGTGDVTTVMPVSNSTSTPGTGHVTTVMPISNSTSIPGTGGTAQHIVTSEESQSHWLLLLILMLMILFMVGFCLLMKDVTKKTFSKCFGFINGGHEDNPDRPFLTNSQFHPSETKEPVCSDGREVKGQTTGLAPQSGAVQQVTMEHNGKGENVSNTVGSIYIYSPGMVILGSNSGDKKEEAGVCEEGVPLISRPQQESNPPSQEVRIRISAQEEAEEELSLSFPVPATGNKSGTNTRMKTVCTGARDERCRRSSCGSLLEVSFVTVKHAVASCIGGDCRATFPGRRERE</sequence>
<proteinExistence type="predicted"/>
<evidence type="ECO:0000313" key="13">
    <source>
        <dbReference type="EMBL" id="KAL1265022.1"/>
    </source>
</evidence>
<evidence type="ECO:0000256" key="8">
    <source>
        <dbReference type="PROSITE-ProRule" id="PRU00206"/>
    </source>
</evidence>
<evidence type="ECO:0000259" key="12">
    <source>
        <dbReference type="PROSITE" id="PS50050"/>
    </source>
</evidence>
<feature type="chain" id="PRO_5047129055" description="TNFR-Cys domain-containing protein" evidence="11">
    <location>
        <begin position="32"/>
        <end position="444"/>
    </location>
</feature>
<keyword evidence="10" id="KW-0812">Transmembrane</keyword>
<keyword evidence="14" id="KW-1185">Reference proteome</keyword>
<feature type="disulfide bond" evidence="8">
    <location>
        <begin position="36"/>
        <end position="51"/>
    </location>
</feature>
<feature type="repeat" description="TNFR-Cys" evidence="8">
    <location>
        <begin position="35"/>
        <end position="78"/>
    </location>
</feature>
<dbReference type="SMART" id="SM00208">
    <property type="entry name" value="TNFR"/>
    <property type="match status" value="2"/>
</dbReference>
<protein>
    <recommendedName>
        <fullName evidence="12">TNFR-Cys domain-containing protein</fullName>
    </recommendedName>
</protein>
<dbReference type="Gene3D" id="2.10.50.10">
    <property type="entry name" value="Tumor Necrosis Factor Receptor, subunit A, domain 2"/>
    <property type="match status" value="2"/>
</dbReference>
<keyword evidence="7" id="KW-0325">Glycoprotein</keyword>
<keyword evidence="10" id="KW-1133">Transmembrane helix</keyword>
<name>A0ABR3MIX7_9TELE</name>
<organism evidence="13 14">
    <name type="scientific">Cirrhinus molitorella</name>
    <name type="common">mud carp</name>
    <dbReference type="NCBI Taxonomy" id="172907"/>
    <lineage>
        <taxon>Eukaryota</taxon>
        <taxon>Metazoa</taxon>
        <taxon>Chordata</taxon>
        <taxon>Craniata</taxon>
        <taxon>Vertebrata</taxon>
        <taxon>Euteleostomi</taxon>
        <taxon>Actinopterygii</taxon>
        <taxon>Neopterygii</taxon>
        <taxon>Teleostei</taxon>
        <taxon>Ostariophysi</taxon>
        <taxon>Cypriniformes</taxon>
        <taxon>Cyprinidae</taxon>
        <taxon>Labeoninae</taxon>
        <taxon>Labeonini</taxon>
        <taxon>Cirrhinus</taxon>
    </lineage>
</organism>
<feature type="signal peptide" evidence="11">
    <location>
        <begin position="1"/>
        <end position="31"/>
    </location>
</feature>
<feature type="compositionally biased region" description="Basic and acidic residues" evidence="9">
    <location>
        <begin position="267"/>
        <end position="281"/>
    </location>
</feature>
<dbReference type="EMBL" id="JAYMGO010000011">
    <property type="protein sequence ID" value="KAL1265022.1"/>
    <property type="molecule type" value="Genomic_DNA"/>
</dbReference>
<dbReference type="PANTHER" id="PTHR23097:SF181">
    <property type="entry name" value="CASPASE-8-LIKE"/>
    <property type="match status" value="1"/>
</dbReference>
<keyword evidence="6 8" id="KW-1015">Disulfide bond</keyword>
<accession>A0ABR3MIX7</accession>
<dbReference type="PANTHER" id="PTHR23097">
    <property type="entry name" value="TUMOR NECROSIS FACTOR RECEPTOR SUPERFAMILY MEMBER"/>
    <property type="match status" value="1"/>
</dbReference>
<feature type="compositionally biased region" description="Polar residues" evidence="9">
    <location>
        <begin position="282"/>
        <end position="293"/>
    </location>
</feature>
<dbReference type="PROSITE" id="PS50050">
    <property type="entry name" value="TNFR_NGFR_2"/>
    <property type="match status" value="1"/>
</dbReference>
<evidence type="ECO:0000256" key="2">
    <source>
        <dbReference type="ARBA" id="ARBA00022525"/>
    </source>
</evidence>
<keyword evidence="2" id="KW-0964">Secreted</keyword>
<keyword evidence="5" id="KW-0677">Repeat</keyword>
<reference evidence="13 14" key="1">
    <citation type="submission" date="2023-09" db="EMBL/GenBank/DDBJ databases">
        <authorList>
            <person name="Wang M."/>
        </authorList>
    </citation>
    <scope>NUCLEOTIDE SEQUENCE [LARGE SCALE GENOMIC DNA]</scope>
    <source>
        <strain evidence="13">GT-2023</strain>
        <tissue evidence="13">Liver</tissue>
    </source>
</reference>
<evidence type="ECO:0000313" key="14">
    <source>
        <dbReference type="Proteomes" id="UP001558613"/>
    </source>
</evidence>
<comment type="caution">
    <text evidence="8">Lacks conserved residue(s) required for the propagation of feature annotation.</text>
</comment>
<feature type="region of interest" description="Disordered" evidence="9">
    <location>
        <begin position="261"/>
        <end position="293"/>
    </location>
</feature>
<keyword evidence="10" id="KW-0472">Membrane</keyword>
<comment type="caution">
    <text evidence="13">The sequence shown here is derived from an EMBL/GenBank/DDBJ whole genome shotgun (WGS) entry which is preliminary data.</text>
</comment>
<feature type="transmembrane region" description="Helical" evidence="10">
    <location>
        <begin position="211"/>
        <end position="231"/>
    </location>
</feature>
<dbReference type="InterPro" id="IPR001368">
    <property type="entry name" value="TNFR/NGFR_Cys_rich_reg"/>
</dbReference>
<evidence type="ECO:0000256" key="4">
    <source>
        <dbReference type="ARBA" id="ARBA00022729"/>
    </source>
</evidence>
<dbReference type="SUPFAM" id="SSF57586">
    <property type="entry name" value="TNF receptor-like"/>
    <property type="match status" value="1"/>
</dbReference>
<evidence type="ECO:0000256" key="10">
    <source>
        <dbReference type="SAM" id="Phobius"/>
    </source>
</evidence>
<keyword evidence="3" id="KW-0053">Apoptosis</keyword>
<gene>
    <name evidence="13" type="ORF">QQF64_003049</name>
</gene>
<comment type="subcellular location">
    <subcellularLocation>
        <location evidence="1">Secreted</location>
    </subcellularLocation>
</comment>
<evidence type="ECO:0000256" key="1">
    <source>
        <dbReference type="ARBA" id="ARBA00004613"/>
    </source>
</evidence>